<dbReference type="EMBL" id="JAPFFF010000002">
    <property type="protein sequence ID" value="KAK8897370.1"/>
    <property type="molecule type" value="Genomic_DNA"/>
</dbReference>
<accession>A0ABR2L1Z1</accession>
<organism evidence="2 3">
    <name type="scientific">Tritrichomonas musculus</name>
    <dbReference type="NCBI Taxonomy" id="1915356"/>
    <lineage>
        <taxon>Eukaryota</taxon>
        <taxon>Metamonada</taxon>
        <taxon>Parabasalia</taxon>
        <taxon>Tritrichomonadida</taxon>
        <taxon>Tritrichomonadidae</taxon>
        <taxon>Tritrichomonas</taxon>
    </lineage>
</organism>
<name>A0ABR2L1Z1_9EUKA</name>
<evidence type="ECO:0000313" key="2">
    <source>
        <dbReference type="EMBL" id="KAK8897370.1"/>
    </source>
</evidence>
<sequence>MSNNMASLVLNGQKFDIPFQFKKMGDISSDIFNELINSRSYQVKSSVSPEVFQEFVKYLIDGSDPEVQIDNFYELLQLSNEFHADQLKNLINAKKAQWKEYEKSFVQHQQAITQLYQLVQKFSEDIKLLQDQLQRVQIDVSAKNSELNQEFLNKIEEMANQQSQYFEERINNSNNHISEQIQLINGQFESLNSKFSSQNDNNENTFTSIEKLNVQIESLQRKISMQDEKAGEFQSEVDSKLAQIGLMYTDFNNKIEEQKNEMTKIGEAQQAFITKDVISKKTKIFI</sequence>
<proteinExistence type="predicted"/>
<evidence type="ECO:0000313" key="3">
    <source>
        <dbReference type="Proteomes" id="UP001470230"/>
    </source>
</evidence>
<keyword evidence="3" id="KW-1185">Reference proteome</keyword>
<feature type="coiled-coil region" evidence="1">
    <location>
        <begin position="202"/>
        <end position="236"/>
    </location>
</feature>
<gene>
    <name evidence="2" type="ORF">M9Y10_015314</name>
</gene>
<feature type="coiled-coil region" evidence="1">
    <location>
        <begin position="84"/>
        <end position="164"/>
    </location>
</feature>
<evidence type="ECO:0008006" key="4">
    <source>
        <dbReference type="Google" id="ProtNLM"/>
    </source>
</evidence>
<evidence type="ECO:0000256" key="1">
    <source>
        <dbReference type="SAM" id="Coils"/>
    </source>
</evidence>
<keyword evidence="1" id="KW-0175">Coiled coil</keyword>
<reference evidence="2 3" key="1">
    <citation type="submission" date="2024-04" db="EMBL/GenBank/DDBJ databases">
        <title>Tritrichomonas musculus Genome.</title>
        <authorList>
            <person name="Alves-Ferreira E."/>
            <person name="Grigg M."/>
            <person name="Lorenzi H."/>
            <person name="Galac M."/>
        </authorList>
    </citation>
    <scope>NUCLEOTIDE SEQUENCE [LARGE SCALE GENOMIC DNA]</scope>
    <source>
        <strain evidence="2 3">EAF2021</strain>
    </source>
</reference>
<comment type="caution">
    <text evidence="2">The sequence shown here is derived from an EMBL/GenBank/DDBJ whole genome shotgun (WGS) entry which is preliminary data.</text>
</comment>
<dbReference type="Proteomes" id="UP001470230">
    <property type="component" value="Unassembled WGS sequence"/>
</dbReference>
<protein>
    <recommendedName>
        <fullName evidence="4">BTB domain-containing protein</fullName>
    </recommendedName>
</protein>